<accession>A0A1T4N8Y9</accession>
<dbReference type="GO" id="GO:0070475">
    <property type="term" value="P:rRNA base methylation"/>
    <property type="evidence" value="ECO:0007669"/>
    <property type="project" value="TreeGrafter"/>
</dbReference>
<comment type="similarity">
    <text evidence="2 10">Belongs to the RNA methyltransferase RsmE family.</text>
</comment>
<keyword evidence="5 10" id="KW-0489">Methyltransferase</keyword>
<name>A0A1T4N8Y9_9BACT</name>
<evidence type="ECO:0000256" key="6">
    <source>
        <dbReference type="ARBA" id="ARBA00022679"/>
    </source>
</evidence>
<comment type="subcellular location">
    <subcellularLocation>
        <location evidence="1 10">Cytoplasm</location>
    </subcellularLocation>
</comment>
<dbReference type="SUPFAM" id="SSF75217">
    <property type="entry name" value="alpha/beta knot"/>
    <property type="match status" value="1"/>
</dbReference>
<dbReference type="PANTHER" id="PTHR30027:SF3">
    <property type="entry name" value="16S RRNA (URACIL(1498)-N(3))-METHYLTRANSFERASE"/>
    <property type="match status" value="1"/>
</dbReference>
<evidence type="ECO:0000313" key="14">
    <source>
        <dbReference type="Proteomes" id="UP000190065"/>
    </source>
</evidence>
<dbReference type="InterPro" id="IPR029026">
    <property type="entry name" value="tRNA_m1G_MTases_N"/>
</dbReference>
<dbReference type="eggNOG" id="COG1385">
    <property type="taxonomic scope" value="Bacteria"/>
</dbReference>
<evidence type="ECO:0000256" key="10">
    <source>
        <dbReference type="PIRNR" id="PIRNR015601"/>
    </source>
</evidence>
<dbReference type="InterPro" id="IPR006700">
    <property type="entry name" value="RsmE"/>
</dbReference>
<organism evidence="13 14">
    <name type="scientific">Segatella oulorum</name>
    <dbReference type="NCBI Taxonomy" id="28136"/>
    <lineage>
        <taxon>Bacteria</taxon>
        <taxon>Pseudomonadati</taxon>
        <taxon>Bacteroidota</taxon>
        <taxon>Bacteroidia</taxon>
        <taxon>Bacteroidales</taxon>
        <taxon>Prevotellaceae</taxon>
        <taxon>Segatella</taxon>
    </lineage>
</organism>
<keyword evidence="3 10" id="KW-0963">Cytoplasm</keyword>
<dbReference type="RefSeq" id="WP_025070461.1">
    <property type="nucleotide sequence ID" value="NZ_FUXK01000009.1"/>
</dbReference>
<dbReference type="Proteomes" id="UP000190065">
    <property type="component" value="Unassembled WGS sequence"/>
</dbReference>
<dbReference type="Pfam" id="PF04452">
    <property type="entry name" value="Methyltrans_RNA"/>
    <property type="match status" value="1"/>
</dbReference>
<evidence type="ECO:0000256" key="1">
    <source>
        <dbReference type="ARBA" id="ARBA00004496"/>
    </source>
</evidence>
<dbReference type="NCBIfam" id="TIGR00046">
    <property type="entry name" value="RsmE family RNA methyltransferase"/>
    <property type="match status" value="1"/>
</dbReference>
<dbReference type="InterPro" id="IPR029028">
    <property type="entry name" value="Alpha/beta_knot_MTases"/>
</dbReference>
<evidence type="ECO:0000259" key="11">
    <source>
        <dbReference type="Pfam" id="PF04452"/>
    </source>
</evidence>
<dbReference type="InterPro" id="IPR046887">
    <property type="entry name" value="RsmE_PUA-like"/>
</dbReference>
<gene>
    <name evidence="13" type="ORF">SAMN02745202_00992</name>
</gene>
<dbReference type="STRING" id="28136.SAMN02745202_00992"/>
<keyword evidence="4 10" id="KW-0698">rRNA processing</keyword>
<dbReference type="PANTHER" id="PTHR30027">
    <property type="entry name" value="RIBOSOMAL RNA SMALL SUBUNIT METHYLTRANSFERASE E"/>
    <property type="match status" value="1"/>
</dbReference>
<comment type="function">
    <text evidence="8 10">Specifically methylates the N3 position of the uracil ring of uridine 1498 (m3U1498) in 16S rRNA. Acts on the fully assembled 30S ribosomal subunit.</text>
</comment>
<feature type="domain" description="Ribosomal RNA small subunit methyltransferase E PUA-like" evidence="12">
    <location>
        <begin position="20"/>
        <end position="57"/>
    </location>
</feature>
<evidence type="ECO:0000256" key="4">
    <source>
        <dbReference type="ARBA" id="ARBA00022552"/>
    </source>
</evidence>
<dbReference type="Gene3D" id="3.40.1280.10">
    <property type="match status" value="1"/>
</dbReference>
<reference evidence="13 14" key="1">
    <citation type="submission" date="2017-02" db="EMBL/GenBank/DDBJ databases">
        <authorList>
            <person name="Peterson S.W."/>
        </authorList>
    </citation>
    <scope>NUCLEOTIDE SEQUENCE [LARGE SCALE GENOMIC DNA]</scope>
    <source>
        <strain evidence="13 14">ATCC 43324</strain>
    </source>
</reference>
<dbReference type="EMBL" id="FUXK01000009">
    <property type="protein sequence ID" value="SJZ75699.1"/>
    <property type="molecule type" value="Genomic_DNA"/>
</dbReference>
<keyword evidence="6 10" id="KW-0808">Transferase</keyword>
<evidence type="ECO:0000313" key="13">
    <source>
        <dbReference type="EMBL" id="SJZ75699.1"/>
    </source>
</evidence>
<proteinExistence type="inferred from homology"/>
<evidence type="ECO:0000256" key="5">
    <source>
        <dbReference type="ARBA" id="ARBA00022603"/>
    </source>
</evidence>
<dbReference type="CDD" id="cd18084">
    <property type="entry name" value="RsmE-like"/>
    <property type="match status" value="1"/>
</dbReference>
<dbReference type="SUPFAM" id="SSF88697">
    <property type="entry name" value="PUA domain-like"/>
    <property type="match status" value="1"/>
</dbReference>
<dbReference type="GO" id="GO:0005737">
    <property type="term" value="C:cytoplasm"/>
    <property type="evidence" value="ECO:0007669"/>
    <property type="project" value="UniProtKB-SubCell"/>
</dbReference>
<dbReference type="GO" id="GO:0070042">
    <property type="term" value="F:rRNA (uridine-N3-)-methyltransferase activity"/>
    <property type="evidence" value="ECO:0007669"/>
    <property type="project" value="TreeGrafter"/>
</dbReference>
<dbReference type="InterPro" id="IPR015947">
    <property type="entry name" value="PUA-like_sf"/>
</dbReference>
<comment type="catalytic activity">
    <reaction evidence="9 10">
        <text>uridine(1498) in 16S rRNA + S-adenosyl-L-methionine = N(3)-methyluridine(1498) in 16S rRNA + S-adenosyl-L-homocysteine + H(+)</text>
        <dbReference type="Rhea" id="RHEA:42920"/>
        <dbReference type="Rhea" id="RHEA-COMP:10283"/>
        <dbReference type="Rhea" id="RHEA-COMP:10284"/>
        <dbReference type="ChEBI" id="CHEBI:15378"/>
        <dbReference type="ChEBI" id="CHEBI:57856"/>
        <dbReference type="ChEBI" id="CHEBI:59789"/>
        <dbReference type="ChEBI" id="CHEBI:65315"/>
        <dbReference type="ChEBI" id="CHEBI:74502"/>
        <dbReference type="EC" id="2.1.1.193"/>
    </reaction>
</comment>
<keyword evidence="7 10" id="KW-0949">S-adenosyl-L-methionine</keyword>
<protein>
    <recommendedName>
        <fullName evidence="10">Ribosomal RNA small subunit methyltransferase E</fullName>
        <ecNumber evidence="10">2.1.1.193</ecNumber>
    </recommendedName>
</protein>
<evidence type="ECO:0000256" key="8">
    <source>
        <dbReference type="ARBA" id="ARBA00025699"/>
    </source>
</evidence>
<feature type="domain" description="Ribosomal RNA small subunit methyltransferase E methyltransferase" evidence="11">
    <location>
        <begin position="76"/>
        <end position="234"/>
    </location>
</feature>
<sequence>MKEARFFYAPNAKDNDRLSPEEAVHALRVLRLKAGDEIFLMDGKGRFFRAEVTLTSRQDCCYRITEELPQQKTWNGNIHLAIAPTKHIDRIEWMVEKATEIGFDELTFLQTAFTERKNVRVDRIEKIVVAAAKQSRKAWLPVVNDCMSMTEFLNVPHRGAKFIAHCYDDFEKVDLMAALQRDSNVNEAVVLVGPEGDFSHEEVAQALTKGFQSVSLGNSRLRTETAGLMAVTMAQLTYRR</sequence>
<dbReference type="NCBIfam" id="NF008702">
    <property type="entry name" value="PRK11713.6-1"/>
    <property type="match status" value="1"/>
</dbReference>
<evidence type="ECO:0000256" key="3">
    <source>
        <dbReference type="ARBA" id="ARBA00022490"/>
    </source>
</evidence>
<dbReference type="Pfam" id="PF20260">
    <property type="entry name" value="PUA_4"/>
    <property type="match status" value="1"/>
</dbReference>
<dbReference type="InterPro" id="IPR046886">
    <property type="entry name" value="RsmE_MTase_dom"/>
</dbReference>
<evidence type="ECO:0000256" key="9">
    <source>
        <dbReference type="ARBA" id="ARBA00047944"/>
    </source>
</evidence>
<dbReference type="AlphaFoldDB" id="A0A1T4N8Y9"/>
<evidence type="ECO:0000259" key="12">
    <source>
        <dbReference type="Pfam" id="PF20260"/>
    </source>
</evidence>
<dbReference type="PIRSF" id="PIRSF015601">
    <property type="entry name" value="MTase_slr0722"/>
    <property type="match status" value="1"/>
</dbReference>
<evidence type="ECO:0000256" key="2">
    <source>
        <dbReference type="ARBA" id="ARBA00005528"/>
    </source>
</evidence>
<dbReference type="Gene3D" id="2.40.240.20">
    <property type="entry name" value="Hypothetical PUA domain-like, domain 1"/>
    <property type="match status" value="1"/>
</dbReference>
<dbReference type="EC" id="2.1.1.193" evidence="10"/>
<evidence type="ECO:0000256" key="7">
    <source>
        <dbReference type="ARBA" id="ARBA00022691"/>
    </source>
</evidence>